<dbReference type="AlphaFoldDB" id="A0AAN7RCY8"/>
<feature type="repeat" description="WD" evidence="3">
    <location>
        <begin position="621"/>
        <end position="661"/>
    </location>
</feature>
<evidence type="ECO:0000313" key="6">
    <source>
        <dbReference type="Proteomes" id="UP001346149"/>
    </source>
</evidence>
<dbReference type="PANTHER" id="PTHR14221">
    <property type="entry name" value="WD REPEAT DOMAIN 44"/>
    <property type="match status" value="1"/>
</dbReference>
<dbReference type="InterPro" id="IPR001680">
    <property type="entry name" value="WD40_rpt"/>
</dbReference>
<feature type="region of interest" description="Disordered" evidence="4">
    <location>
        <begin position="219"/>
        <end position="258"/>
    </location>
</feature>
<gene>
    <name evidence="5" type="ORF">SAY86_021281</name>
</gene>
<keyword evidence="2" id="KW-0677">Repeat</keyword>
<dbReference type="Pfam" id="PF00400">
    <property type="entry name" value="WD40"/>
    <property type="match status" value="2"/>
</dbReference>
<dbReference type="PROSITE" id="PS00678">
    <property type="entry name" value="WD_REPEATS_1"/>
    <property type="match status" value="2"/>
</dbReference>
<dbReference type="Gene3D" id="2.130.10.10">
    <property type="entry name" value="YVTN repeat-like/Quinoprotein amine dehydrogenase"/>
    <property type="match status" value="1"/>
</dbReference>
<proteinExistence type="predicted"/>
<dbReference type="SMART" id="SM00320">
    <property type="entry name" value="WD40"/>
    <property type="match status" value="2"/>
</dbReference>
<accession>A0AAN7RCY8</accession>
<keyword evidence="6" id="KW-1185">Reference proteome</keyword>
<feature type="repeat" description="WD" evidence="3">
    <location>
        <begin position="504"/>
        <end position="545"/>
    </location>
</feature>
<evidence type="ECO:0000256" key="4">
    <source>
        <dbReference type="SAM" id="MobiDB-lite"/>
    </source>
</evidence>
<dbReference type="InterPro" id="IPR015943">
    <property type="entry name" value="WD40/YVTN_repeat-like_dom_sf"/>
</dbReference>
<sequence length="674" mass="73620">MNASHNCPFFFSLPPTESSPPPPRPKRVIASFLSHPVNNTHSATISKFHPSQKVFRSIAMGENGYRRTISVNWNGLGDEVDDDCFFESCDRMSSVAAAHLISTVSSSDNEDEYDAFDDPRMSFASAISSSGEDDIDFRCLSSIGASTSSDVAAAPTTPHEQYNIRMADPGSITERRRQLFHGMGFGLSNKEFLRLASAEIQRAVSKRVGANCQVSPLIIDESSSPLPPPTPESEASSDKAADPPSSSLRHSQQATLARSRSNGYIDFPDIAKRKEEFIGATSKQRLTRTATDLLGPGATRACRHPDYVRVSPKRAAAITTTTAHKGGGLSSVLSNTRFGAIFLIKNLDTGKEFIVKEYDKQGMWNRLSDLQTGKQLTMEEFEKSVGYSPVVKELMSREKSAQMANGGEAGGALDRKNVPNTYLSKSLRLSKKSGVALLKNIKGVANSVSGLIGEKESQAQNQPQPPVQEPKPPPAPSSSDEWVRVRQHGKSYKELSALKLCQEIQAHGGPIWTIRFSLDAQYLASAGEDQVIHVWEVQESELMSMRPDDWSWTPLHPSAVGGLPDRLEGSPAGSLSPAPSDKKKKGGKGPQNNGGGKKGIPDYVNVPEMVFGLSERPVCSLKGHSDDVLDLSWSRSQQLLSSSMDKTVRLWDMDTQSCPSYLHTMTMIFHQWFS</sequence>
<evidence type="ECO:0000256" key="3">
    <source>
        <dbReference type="PROSITE-ProRule" id="PRU00221"/>
    </source>
</evidence>
<feature type="compositionally biased region" description="Pro residues" evidence="4">
    <location>
        <begin position="463"/>
        <end position="476"/>
    </location>
</feature>
<feature type="compositionally biased region" description="Low complexity" evidence="4">
    <location>
        <begin position="569"/>
        <end position="579"/>
    </location>
</feature>
<evidence type="ECO:0000313" key="5">
    <source>
        <dbReference type="EMBL" id="KAK4800794.1"/>
    </source>
</evidence>
<dbReference type="InterPro" id="IPR019775">
    <property type="entry name" value="WD40_repeat_CS"/>
</dbReference>
<dbReference type="PROSITE" id="PS50294">
    <property type="entry name" value="WD_REPEATS_REGION"/>
    <property type="match status" value="2"/>
</dbReference>
<feature type="region of interest" description="Disordered" evidence="4">
    <location>
        <begin position="561"/>
        <end position="601"/>
    </location>
</feature>
<dbReference type="EMBL" id="JAXQNO010000003">
    <property type="protein sequence ID" value="KAK4800794.1"/>
    <property type="molecule type" value="Genomic_DNA"/>
</dbReference>
<dbReference type="PANTHER" id="PTHR14221:SF41">
    <property type="entry name" value="TRANSDUCIN_WD40 REPEAT-LIKE SUPERFAMILY PROTEIN"/>
    <property type="match status" value="1"/>
</dbReference>
<feature type="compositionally biased region" description="Gly residues" evidence="4">
    <location>
        <begin position="588"/>
        <end position="598"/>
    </location>
</feature>
<reference evidence="5 6" key="1">
    <citation type="journal article" date="2023" name="Hortic Res">
        <title>Pangenome of water caltrop reveals structural variations and asymmetric subgenome divergence after allopolyploidization.</title>
        <authorList>
            <person name="Zhang X."/>
            <person name="Chen Y."/>
            <person name="Wang L."/>
            <person name="Yuan Y."/>
            <person name="Fang M."/>
            <person name="Shi L."/>
            <person name="Lu R."/>
            <person name="Comes H.P."/>
            <person name="Ma Y."/>
            <person name="Chen Y."/>
            <person name="Huang G."/>
            <person name="Zhou Y."/>
            <person name="Zheng Z."/>
            <person name="Qiu Y."/>
        </authorList>
    </citation>
    <scope>NUCLEOTIDE SEQUENCE [LARGE SCALE GENOMIC DNA]</scope>
    <source>
        <strain evidence="5">F231</strain>
    </source>
</reference>
<dbReference type="PROSITE" id="PS50082">
    <property type="entry name" value="WD_REPEATS_2"/>
    <property type="match status" value="2"/>
</dbReference>
<evidence type="ECO:0000256" key="1">
    <source>
        <dbReference type="ARBA" id="ARBA00022574"/>
    </source>
</evidence>
<dbReference type="SUPFAM" id="SSF50978">
    <property type="entry name" value="WD40 repeat-like"/>
    <property type="match status" value="1"/>
</dbReference>
<comment type="caution">
    <text evidence="5">The sequence shown here is derived from an EMBL/GenBank/DDBJ whole genome shotgun (WGS) entry which is preliminary data.</text>
</comment>
<feature type="compositionally biased region" description="Polar residues" evidence="4">
    <location>
        <begin position="248"/>
        <end position="258"/>
    </location>
</feature>
<dbReference type="Proteomes" id="UP001346149">
    <property type="component" value="Unassembled WGS sequence"/>
</dbReference>
<protein>
    <submittedName>
        <fullName evidence="5">Uncharacterized protein</fullName>
    </submittedName>
</protein>
<dbReference type="InterPro" id="IPR040324">
    <property type="entry name" value="WDR44/Dgr2"/>
</dbReference>
<dbReference type="InterPro" id="IPR036322">
    <property type="entry name" value="WD40_repeat_dom_sf"/>
</dbReference>
<keyword evidence="1 3" id="KW-0853">WD repeat</keyword>
<name>A0AAN7RCY8_TRANT</name>
<feature type="region of interest" description="Disordered" evidence="4">
    <location>
        <begin position="456"/>
        <end position="480"/>
    </location>
</feature>
<evidence type="ECO:0000256" key="2">
    <source>
        <dbReference type="ARBA" id="ARBA00022737"/>
    </source>
</evidence>
<organism evidence="5 6">
    <name type="scientific">Trapa natans</name>
    <name type="common">Water chestnut</name>
    <dbReference type="NCBI Taxonomy" id="22666"/>
    <lineage>
        <taxon>Eukaryota</taxon>
        <taxon>Viridiplantae</taxon>
        <taxon>Streptophyta</taxon>
        <taxon>Embryophyta</taxon>
        <taxon>Tracheophyta</taxon>
        <taxon>Spermatophyta</taxon>
        <taxon>Magnoliopsida</taxon>
        <taxon>eudicotyledons</taxon>
        <taxon>Gunneridae</taxon>
        <taxon>Pentapetalae</taxon>
        <taxon>rosids</taxon>
        <taxon>malvids</taxon>
        <taxon>Myrtales</taxon>
        <taxon>Lythraceae</taxon>
        <taxon>Trapa</taxon>
    </lineage>
</organism>